<dbReference type="NCBIfam" id="TIGR03941">
    <property type="entry name" value="tRNA_deam_assoc"/>
    <property type="match status" value="1"/>
</dbReference>
<evidence type="ECO:0000313" key="2">
    <source>
        <dbReference type="Proteomes" id="UP001595685"/>
    </source>
</evidence>
<comment type="caution">
    <text evidence="1">The sequence shown here is derived from an EMBL/GenBank/DDBJ whole genome shotgun (WGS) entry which is preliminary data.</text>
</comment>
<proteinExistence type="predicted"/>
<accession>A0ABV7WIF5</accession>
<reference evidence="2" key="1">
    <citation type="journal article" date="2019" name="Int. J. Syst. Evol. Microbiol.">
        <title>The Global Catalogue of Microorganisms (GCM) 10K type strain sequencing project: providing services to taxonomists for standard genome sequencing and annotation.</title>
        <authorList>
            <consortium name="The Broad Institute Genomics Platform"/>
            <consortium name="The Broad Institute Genome Sequencing Center for Infectious Disease"/>
            <person name="Wu L."/>
            <person name="Ma J."/>
        </authorList>
    </citation>
    <scope>NUCLEOTIDE SEQUENCE [LARGE SCALE GENOMIC DNA]</scope>
    <source>
        <strain evidence="2">NCAIM B.02333</strain>
    </source>
</reference>
<keyword evidence="2" id="KW-1185">Reference proteome</keyword>
<sequence length="186" mass="19894">MSYFTALLVPSGRQWTSREAGLRGAESLDDLVDTVRGEVDSLTGLVVLEREDEWFALVRVDGEDDARVFVSDLPAARASSFAAVFADPELWSDAGSLRAAGLVPGGLDESYSSGFDDGYEETPVADEDAPKVTEVPWAGDLSLLEDLGVGGESLKAIVEADADDPARALTELGERVGFLDLLEQLR</sequence>
<dbReference type="RefSeq" id="WP_340295940.1">
    <property type="nucleotide sequence ID" value="NZ_JBBEOI010000354.1"/>
</dbReference>
<dbReference type="Proteomes" id="UP001595685">
    <property type="component" value="Unassembled WGS sequence"/>
</dbReference>
<name>A0ABV7WIF5_9MICO</name>
<gene>
    <name evidence="1" type="ORF">ACFOLH_14955</name>
</gene>
<dbReference type="InterPro" id="IPR023869">
    <property type="entry name" value="tRNA_Adeno_NH3ase_assoc_put"/>
</dbReference>
<dbReference type="EMBL" id="JBHRWW010000011">
    <property type="protein sequence ID" value="MFC3689645.1"/>
    <property type="molecule type" value="Genomic_DNA"/>
</dbReference>
<evidence type="ECO:0000313" key="1">
    <source>
        <dbReference type="EMBL" id="MFC3689645.1"/>
    </source>
</evidence>
<organism evidence="1 2">
    <name type="scientific">Aquipuribacter hungaricus</name>
    <dbReference type="NCBI Taxonomy" id="545624"/>
    <lineage>
        <taxon>Bacteria</taxon>
        <taxon>Bacillati</taxon>
        <taxon>Actinomycetota</taxon>
        <taxon>Actinomycetes</taxon>
        <taxon>Micrococcales</taxon>
        <taxon>Intrasporangiaceae</taxon>
        <taxon>Aquipuribacter</taxon>
    </lineage>
</organism>
<protein>
    <submittedName>
        <fullName evidence="1">tRNA adenosine deaminase-associated protein</fullName>
    </submittedName>
</protein>